<reference evidence="3" key="1">
    <citation type="journal article" date="2019" name="Int. J. Syst. Evol. Microbiol.">
        <title>The Global Catalogue of Microorganisms (GCM) 10K type strain sequencing project: providing services to taxonomists for standard genome sequencing and annotation.</title>
        <authorList>
            <consortium name="The Broad Institute Genomics Platform"/>
            <consortium name="The Broad Institute Genome Sequencing Center for Infectious Disease"/>
            <person name="Wu L."/>
            <person name="Ma J."/>
        </authorList>
    </citation>
    <scope>NUCLEOTIDE SEQUENCE [LARGE SCALE GENOMIC DNA]</scope>
    <source>
        <strain evidence="3">JCM 7356</strain>
    </source>
</reference>
<evidence type="ECO:0000313" key="2">
    <source>
        <dbReference type="EMBL" id="GAA2266776.1"/>
    </source>
</evidence>
<feature type="compositionally biased region" description="Polar residues" evidence="1">
    <location>
        <begin position="11"/>
        <end position="20"/>
    </location>
</feature>
<proteinExistence type="predicted"/>
<accession>A0ABP5RLX3</accession>
<comment type="caution">
    <text evidence="2">The sequence shown here is derived from an EMBL/GenBank/DDBJ whole genome shotgun (WGS) entry which is preliminary data.</text>
</comment>
<dbReference type="EMBL" id="BAAATR010000034">
    <property type="protein sequence ID" value="GAA2266776.1"/>
    <property type="molecule type" value="Genomic_DNA"/>
</dbReference>
<feature type="region of interest" description="Disordered" evidence="1">
    <location>
        <begin position="1"/>
        <end position="20"/>
    </location>
</feature>
<evidence type="ECO:0000256" key="1">
    <source>
        <dbReference type="SAM" id="MobiDB-lite"/>
    </source>
</evidence>
<gene>
    <name evidence="2" type="ORF">GCM10010430_59820</name>
</gene>
<feature type="compositionally biased region" description="Basic residues" evidence="1">
    <location>
        <begin position="1"/>
        <end position="10"/>
    </location>
</feature>
<keyword evidence="3" id="KW-1185">Reference proteome</keyword>
<evidence type="ECO:0000313" key="3">
    <source>
        <dbReference type="Proteomes" id="UP001500305"/>
    </source>
</evidence>
<protein>
    <submittedName>
        <fullName evidence="2">Uncharacterized protein</fullName>
    </submittedName>
</protein>
<name>A0ABP5RLX3_9ACTN</name>
<organism evidence="2 3">
    <name type="scientific">Kitasatospora cystarginea</name>
    <dbReference type="NCBI Taxonomy" id="58350"/>
    <lineage>
        <taxon>Bacteria</taxon>
        <taxon>Bacillati</taxon>
        <taxon>Actinomycetota</taxon>
        <taxon>Actinomycetes</taxon>
        <taxon>Kitasatosporales</taxon>
        <taxon>Streptomycetaceae</taxon>
        <taxon>Kitasatospora</taxon>
    </lineage>
</organism>
<dbReference type="Proteomes" id="UP001500305">
    <property type="component" value="Unassembled WGS sequence"/>
</dbReference>
<sequence length="71" mass="8187">MARPPHRRNTQPHQQPATTLTKLTGSRLTAGRFDQFLHQAVTDRAFRPAFVPAEARLSQFLSRHRVPDERL</sequence>